<keyword evidence="1" id="KW-0812">Transmembrane</keyword>
<dbReference type="PANTHER" id="PTHR24305">
    <property type="entry name" value="CYTOCHROME P450"/>
    <property type="match status" value="1"/>
</dbReference>
<dbReference type="RefSeq" id="XP_018062153.1">
    <property type="nucleotide sequence ID" value="XM_018213688.1"/>
</dbReference>
<evidence type="ECO:0000256" key="1">
    <source>
        <dbReference type="SAM" id="Phobius"/>
    </source>
</evidence>
<dbReference type="GO" id="GO:0020037">
    <property type="term" value="F:heme binding"/>
    <property type="evidence" value="ECO:0007669"/>
    <property type="project" value="InterPro"/>
</dbReference>
<keyword evidence="3" id="KW-1185">Reference proteome</keyword>
<sequence length="422" mass="47589">MELASLYDVAVFISNYSIPGFTVLIAYWILRQYLSYRRLAHLPGPTFAAWSNLWLVRTIWNQQSHLDVYEVSKKYGPLARIGPNDVITTDVRLIHRLQAVRSPYTRSNWYRGFRLAPGIDNVLSFTDDNLHTKRRAQLSPSFSLQNQEAIIDSHVARLVGLIRKKYVSNENGTKLMDFAQKVQFFALDMVMDIATGSPFDDLVHDEDRYEYLKNTADSLPTIAMIQYLPWAGKILQTRWIAPLISPSASEYGIGKVVDIATRMVDVRITDQSETQKADMLSTFLSNGITHQEAIYESIVTILGGSDTMAIALRATMLFIMTNPRVYIKLVSEILSLSSSLSHDTIPSASQVRTLPYLQATIKESLRVFPPGTGQMPKVTPTGGETINGIFIPGATNIGSNPWFIMRSQDNFRPDAEIFRPER</sequence>
<keyword evidence="1" id="KW-0472">Membrane</keyword>
<dbReference type="GO" id="GO:0005506">
    <property type="term" value="F:iron ion binding"/>
    <property type="evidence" value="ECO:0007669"/>
    <property type="project" value="InterPro"/>
</dbReference>
<gene>
    <name evidence="2" type="ORF">LY89DRAFT_677579</name>
</gene>
<dbReference type="AlphaFoldDB" id="A0A132B5W1"/>
<dbReference type="OrthoDB" id="1470350at2759"/>
<organism evidence="2 3">
    <name type="scientific">Mollisia scopiformis</name>
    <name type="common">Conifer needle endophyte fungus</name>
    <name type="synonym">Phialocephala scopiformis</name>
    <dbReference type="NCBI Taxonomy" id="149040"/>
    <lineage>
        <taxon>Eukaryota</taxon>
        <taxon>Fungi</taxon>
        <taxon>Dikarya</taxon>
        <taxon>Ascomycota</taxon>
        <taxon>Pezizomycotina</taxon>
        <taxon>Leotiomycetes</taxon>
        <taxon>Helotiales</taxon>
        <taxon>Mollisiaceae</taxon>
        <taxon>Mollisia</taxon>
    </lineage>
</organism>
<dbReference type="InParanoid" id="A0A132B5W1"/>
<proteinExistence type="predicted"/>
<feature type="transmembrane region" description="Helical" evidence="1">
    <location>
        <begin position="6"/>
        <end position="30"/>
    </location>
</feature>
<dbReference type="InterPro" id="IPR001128">
    <property type="entry name" value="Cyt_P450"/>
</dbReference>
<dbReference type="InterPro" id="IPR050121">
    <property type="entry name" value="Cytochrome_P450_monoxygenase"/>
</dbReference>
<protein>
    <submittedName>
        <fullName evidence="2">Cytochrome P450</fullName>
    </submittedName>
</protein>
<accession>A0A132B5W1</accession>
<evidence type="ECO:0000313" key="3">
    <source>
        <dbReference type="Proteomes" id="UP000070700"/>
    </source>
</evidence>
<dbReference type="GeneID" id="28823414"/>
<dbReference type="EMBL" id="KQ947438">
    <property type="protein sequence ID" value="KUJ07798.1"/>
    <property type="molecule type" value="Genomic_DNA"/>
</dbReference>
<keyword evidence="1" id="KW-1133">Transmembrane helix</keyword>
<dbReference type="GO" id="GO:0016705">
    <property type="term" value="F:oxidoreductase activity, acting on paired donors, with incorporation or reduction of molecular oxygen"/>
    <property type="evidence" value="ECO:0007669"/>
    <property type="project" value="InterPro"/>
</dbReference>
<dbReference type="InterPro" id="IPR036396">
    <property type="entry name" value="Cyt_P450_sf"/>
</dbReference>
<dbReference type="Gene3D" id="1.10.630.10">
    <property type="entry name" value="Cytochrome P450"/>
    <property type="match status" value="1"/>
</dbReference>
<dbReference type="SUPFAM" id="SSF48264">
    <property type="entry name" value="Cytochrome P450"/>
    <property type="match status" value="1"/>
</dbReference>
<dbReference type="GO" id="GO:0004497">
    <property type="term" value="F:monooxygenase activity"/>
    <property type="evidence" value="ECO:0007669"/>
    <property type="project" value="InterPro"/>
</dbReference>
<dbReference type="Proteomes" id="UP000070700">
    <property type="component" value="Unassembled WGS sequence"/>
</dbReference>
<dbReference type="PANTHER" id="PTHR24305:SF168">
    <property type="entry name" value="P450, PUTATIVE (EUROFUNG)-RELATED"/>
    <property type="match status" value="1"/>
</dbReference>
<evidence type="ECO:0000313" key="2">
    <source>
        <dbReference type="EMBL" id="KUJ07798.1"/>
    </source>
</evidence>
<dbReference type="Pfam" id="PF00067">
    <property type="entry name" value="p450"/>
    <property type="match status" value="1"/>
</dbReference>
<name>A0A132B5W1_MOLSC</name>
<reference evidence="2 3" key="1">
    <citation type="submission" date="2015-10" db="EMBL/GenBank/DDBJ databases">
        <title>Full genome of DAOMC 229536 Phialocephala scopiformis, a fungal endophyte of spruce producing the potent anti-insectan compound rugulosin.</title>
        <authorList>
            <consortium name="DOE Joint Genome Institute"/>
            <person name="Walker A.K."/>
            <person name="Frasz S.L."/>
            <person name="Seifert K.A."/>
            <person name="Miller J.D."/>
            <person name="Mondo S.J."/>
            <person name="Labutti K."/>
            <person name="Lipzen A."/>
            <person name="Dockter R."/>
            <person name="Kennedy M."/>
            <person name="Grigoriev I.V."/>
            <person name="Spatafora J.W."/>
        </authorList>
    </citation>
    <scope>NUCLEOTIDE SEQUENCE [LARGE SCALE GENOMIC DNA]</scope>
    <source>
        <strain evidence="2 3">CBS 120377</strain>
    </source>
</reference>
<dbReference type="KEGG" id="psco:LY89DRAFT_677579"/>